<accession>A0A495FML9</accession>
<name>A0A495FML9_9MICC</name>
<evidence type="ECO:0000256" key="6">
    <source>
        <dbReference type="SAM" id="Phobius"/>
    </source>
</evidence>
<evidence type="ECO:0000313" key="7">
    <source>
        <dbReference type="EMBL" id="RKR30470.1"/>
    </source>
</evidence>
<sequence>MVQQLTAFVLTCLVVVLVPGPDFALVLRNATRGPRSAATAAAGIMVGNTILALLAVLGITALLGASEVLGTGIRIAGAAYLLYLGVRALAEAFDRKPKIPNQPAARAAGRQLGGRSPFVQGMVSNLLNPKVAVFYLSLFPQFNFAPLPPLAQHAAMACIFLLIALAWYVLLLCGLKRVTGFLARPRTSRMIVGGSGAVLVGVGGTILTKTLISA</sequence>
<dbReference type="PIRSF" id="PIRSF006324">
    <property type="entry name" value="LeuE"/>
    <property type="match status" value="1"/>
</dbReference>
<evidence type="ECO:0000256" key="3">
    <source>
        <dbReference type="ARBA" id="ARBA00022692"/>
    </source>
</evidence>
<keyword evidence="3 6" id="KW-0812">Transmembrane</keyword>
<evidence type="ECO:0000256" key="5">
    <source>
        <dbReference type="ARBA" id="ARBA00023136"/>
    </source>
</evidence>
<dbReference type="PANTHER" id="PTHR30086">
    <property type="entry name" value="ARGININE EXPORTER PROTEIN ARGO"/>
    <property type="match status" value="1"/>
</dbReference>
<feature type="transmembrane region" description="Helical" evidence="6">
    <location>
        <begin position="191"/>
        <end position="212"/>
    </location>
</feature>
<dbReference type="Proteomes" id="UP000276055">
    <property type="component" value="Unassembled WGS sequence"/>
</dbReference>
<dbReference type="Pfam" id="PF01810">
    <property type="entry name" value="LysE"/>
    <property type="match status" value="1"/>
</dbReference>
<proteinExistence type="predicted"/>
<evidence type="ECO:0000256" key="2">
    <source>
        <dbReference type="ARBA" id="ARBA00022475"/>
    </source>
</evidence>
<comment type="subcellular location">
    <subcellularLocation>
        <location evidence="1">Cell membrane</location>
        <topology evidence="1">Multi-pass membrane protein</topology>
    </subcellularLocation>
</comment>
<organism evidence="7 8">
    <name type="scientific">Arthrobacter oryzae</name>
    <dbReference type="NCBI Taxonomy" id="409290"/>
    <lineage>
        <taxon>Bacteria</taxon>
        <taxon>Bacillati</taxon>
        <taxon>Actinomycetota</taxon>
        <taxon>Actinomycetes</taxon>
        <taxon>Micrococcales</taxon>
        <taxon>Micrococcaceae</taxon>
        <taxon>Arthrobacter</taxon>
    </lineage>
</organism>
<feature type="transmembrane region" description="Helical" evidence="6">
    <location>
        <begin position="150"/>
        <end position="170"/>
    </location>
</feature>
<keyword evidence="4 6" id="KW-1133">Transmembrane helix</keyword>
<dbReference type="RefSeq" id="WP_120950518.1">
    <property type="nucleotide sequence ID" value="NZ_RBIR01000001.1"/>
</dbReference>
<evidence type="ECO:0000256" key="4">
    <source>
        <dbReference type="ARBA" id="ARBA00022989"/>
    </source>
</evidence>
<dbReference type="OrthoDB" id="3175972at2"/>
<dbReference type="InterPro" id="IPR001123">
    <property type="entry name" value="LeuE-type"/>
</dbReference>
<dbReference type="AlphaFoldDB" id="A0A495FML9"/>
<keyword evidence="2" id="KW-1003">Cell membrane</keyword>
<evidence type="ECO:0000313" key="8">
    <source>
        <dbReference type="Proteomes" id="UP000276055"/>
    </source>
</evidence>
<feature type="transmembrane region" description="Helical" evidence="6">
    <location>
        <begin position="39"/>
        <end position="65"/>
    </location>
</feature>
<gene>
    <name evidence="7" type="ORF">C8D78_0795</name>
</gene>
<feature type="transmembrane region" description="Helical" evidence="6">
    <location>
        <begin position="6"/>
        <end position="27"/>
    </location>
</feature>
<comment type="caution">
    <text evidence="7">The sequence shown here is derived from an EMBL/GenBank/DDBJ whole genome shotgun (WGS) entry which is preliminary data.</text>
</comment>
<dbReference type="GO" id="GO:0015171">
    <property type="term" value="F:amino acid transmembrane transporter activity"/>
    <property type="evidence" value="ECO:0007669"/>
    <property type="project" value="TreeGrafter"/>
</dbReference>
<protein>
    <submittedName>
        <fullName evidence="7">Threonine/homoserine/homoserine lactone efflux protein</fullName>
    </submittedName>
</protein>
<reference evidence="7 8" key="1">
    <citation type="submission" date="2018-10" db="EMBL/GenBank/DDBJ databases">
        <title>Genomic Encyclopedia of Type Strains, Phase IV (KMG-IV): sequencing the most valuable type-strain genomes for metagenomic binning, comparative biology and taxonomic classification.</title>
        <authorList>
            <person name="Goeker M."/>
        </authorList>
    </citation>
    <scope>NUCLEOTIDE SEQUENCE [LARGE SCALE GENOMIC DNA]</scope>
    <source>
        <strain evidence="7 8">DSM 25586</strain>
    </source>
</reference>
<dbReference type="PANTHER" id="PTHR30086:SF20">
    <property type="entry name" value="ARGININE EXPORTER PROTEIN ARGO-RELATED"/>
    <property type="match status" value="1"/>
</dbReference>
<keyword evidence="5 6" id="KW-0472">Membrane</keyword>
<dbReference type="EMBL" id="RBIR01000001">
    <property type="protein sequence ID" value="RKR30470.1"/>
    <property type="molecule type" value="Genomic_DNA"/>
</dbReference>
<dbReference type="GO" id="GO:0005886">
    <property type="term" value="C:plasma membrane"/>
    <property type="evidence" value="ECO:0007669"/>
    <property type="project" value="UniProtKB-SubCell"/>
</dbReference>
<evidence type="ECO:0000256" key="1">
    <source>
        <dbReference type="ARBA" id="ARBA00004651"/>
    </source>
</evidence>